<dbReference type="Proteomes" id="UP000790709">
    <property type="component" value="Unassembled WGS sequence"/>
</dbReference>
<protein>
    <submittedName>
        <fullName evidence="1">Uncharacterized protein</fullName>
    </submittedName>
</protein>
<name>A0ACB8AWK6_9AGAM</name>
<accession>A0ACB8AWK6</accession>
<comment type="caution">
    <text evidence="1">The sequence shown here is derived from an EMBL/GenBank/DDBJ whole genome shotgun (WGS) entry which is preliminary data.</text>
</comment>
<dbReference type="EMBL" id="MU266942">
    <property type="protein sequence ID" value="KAH7917771.1"/>
    <property type="molecule type" value="Genomic_DNA"/>
</dbReference>
<sequence length="139" mass="15926">RANGLVERPHFDIRQVLYKACDGEQSKWHTVFQSVIWADRVTVRKHMGCSPYFAATGTHPILPLDIIKATYLLLPPEAVLDTTDLITRRAIALQKRRSQLQLVHSKVYQARVQAARRFELENAASITRRTFDKGDLVLM</sequence>
<proteinExistence type="predicted"/>
<keyword evidence="2" id="KW-1185">Reference proteome</keyword>
<gene>
    <name evidence="1" type="ORF">BV22DRAFT_1025794</name>
</gene>
<evidence type="ECO:0000313" key="2">
    <source>
        <dbReference type="Proteomes" id="UP000790709"/>
    </source>
</evidence>
<evidence type="ECO:0000313" key="1">
    <source>
        <dbReference type="EMBL" id="KAH7917771.1"/>
    </source>
</evidence>
<organism evidence="1 2">
    <name type="scientific">Leucogyrophana mollusca</name>
    <dbReference type="NCBI Taxonomy" id="85980"/>
    <lineage>
        <taxon>Eukaryota</taxon>
        <taxon>Fungi</taxon>
        <taxon>Dikarya</taxon>
        <taxon>Basidiomycota</taxon>
        <taxon>Agaricomycotina</taxon>
        <taxon>Agaricomycetes</taxon>
        <taxon>Agaricomycetidae</taxon>
        <taxon>Boletales</taxon>
        <taxon>Boletales incertae sedis</taxon>
        <taxon>Leucogyrophana</taxon>
    </lineage>
</organism>
<feature type="non-terminal residue" evidence="1">
    <location>
        <position position="1"/>
    </location>
</feature>
<reference evidence="1" key="1">
    <citation type="journal article" date="2021" name="New Phytol.">
        <title>Evolutionary innovations through gain and loss of genes in the ectomycorrhizal Boletales.</title>
        <authorList>
            <person name="Wu G."/>
            <person name="Miyauchi S."/>
            <person name="Morin E."/>
            <person name="Kuo A."/>
            <person name="Drula E."/>
            <person name="Varga T."/>
            <person name="Kohler A."/>
            <person name="Feng B."/>
            <person name="Cao Y."/>
            <person name="Lipzen A."/>
            <person name="Daum C."/>
            <person name="Hundley H."/>
            <person name="Pangilinan J."/>
            <person name="Johnson J."/>
            <person name="Barry K."/>
            <person name="LaButti K."/>
            <person name="Ng V."/>
            <person name="Ahrendt S."/>
            <person name="Min B."/>
            <person name="Choi I.G."/>
            <person name="Park H."/>
            <person name="Plett J.M."/>
            <person name="Magnuson J."/>
            <person name="Spatafora J.W."/>
            <person name="Nagy L.G."/>
            <person name="Henrissat B."/>
            <person name="Grigoriev I.V."/>
            <person name="Yang Z.L."/>
            <person name="Xu J."/>
            <person name="Martin F.M."/>
        </authorList>
    </citation>
    <scope>NUCLEOTIDE SEQUENCE</scope>
    <source>
        <strain evidence="1">KUC20120723A-06</strain>
    </source>
</reference>